<keyword evidence="5" id="KW-0539">Nucleus</keyword>
<keyword evidence="7" id="KW-1185">Reference proteome</keyword>
<gene>
    <name evidence="6" type="ORF">ABEB36_014139</name>
</gene>
<evidence type="ECO:0000256" key="2">
    <source>
        <dbReference type="ARBA" id="ARBA00022723"/>
    </source>
</evidence>
<dbReference type="Proteomes" id="UP001566132">
    <property type="component" value="Unassembled WGS sequence"/>
</dbReference>
<evidence type="ECO:0000256" key="1">
    <source>
        <dbReference type="ARBA" id="ARBA00004123"/>
    </source>
</evidence>
<dbReference type="PANTHER" id="PTHR46481:SF10">
    <property type="entry name" value="ZINC FINGER BED DOMAIN-CONTAINING PROTEIN 39"/>
    <property type="match status" value="1"/>
</dbReference>
<evidence type="ECO:0000256" key="5">
    <source>
        <dbReference type="ARBA" id="ARBA00023242"/>
    </source>
</evidence>
<organism evidence="6 7">
    <name type="scientific">Hypothenemus hampei</name>
    <name type="common">Coffee berry borer</name>
    <dbReference type="NCBI Taxonomy" id="57062"/>
    <lineage>
        <taxon>Eukaryota</taxon>
        <taxon>Metazoa</taxon>
        <taxon>Ecdysozoa</taxon>
        <taxon>Arthropoda</taxon>
        <taxon>Hexapoda</taxon>
        <taxon>Insecta</taxon>
        <taxon>Pterygota</taxon>
        <taxon>Neoptera</taxon>
        <taxon>Endopterygota</taxon>
        <taxon>Coleoptera</taxon>
        <taxon>Polyphaga</taxon>
        <taxon>Cucujiformia</taxon>
        <taxon>Curculionidae</taxon>
        <taxon>Scolytinae</taxon>
        <taxon>Hypothenemus</taxon>
    </lineage>
</organism>
<sequence>MYITSLVENKYLSFRAIITNLLNQVNYISLTTDICTVMNSTRSFIVVTCHFIDENEHCINSLCLGVENLTPHHTAKNISEDLKNLIFNYWNIEKTKIV</sequence>
<comment type="caution">
    <text evidence="6">The sequence shown here is derived from an EMBL/GenBank/DDBJ whole genome shotgun (WGS) entry which is preliminary data.</text>
</comment>
<proteinExistence type="predicted"/>
<dbReference type="GO" id="GO:0005634">
    <property type="term" value="C:nucleus"/>
    <property type="evidence" value="ECO:0007669"/>
    <property type="project" value="UniProtKB-SubCell"/>
</dbReference>
<keyword evidence="3" id="KW-0863">Zinc-finger</keyword>
<dbReference type="PANTHER" id="PTHR46481">
    <property type="entry name" value="ZINC FINGER BED DOMAIN-CONTAINING PROTEIN 4"/>
    <property type="match status" value="1"/>
</dbReference>
<protein>
    <submittedName>
        <fullName evidence="6">Uncharacterized protein</fullName>
    </submittedName>
</protein>
<evidence type="ECO:0000256" key="3">
    <source>
        <dbReference type="ARBA" id="ARBA00022771"/>
    </source>
</evidence>
<dbReference type="GO" id="GO:0008270">
    <property type="term" value="F:zinc ion binding"/>
    <property type="evidence" value="ECO:0007669"/>
    <property type="project" value="UniProtKB-KW"/>
</dbReference>
<dbReference type="InterPro" id="IPR052035">
    <property type="entry name" value="ZnF_BED_domain_contain"/>
</dbReference>
<dbReference type="EMBL" id="JBDJPC010000012">
    <property type="protein sequence ID" value="KAL1489206.1"/>
    <property type="molecule type" value="Genomic_DNA"/>
</dbReference>
<name>A0ABD1E807_HYPHA</name>
<comment type="subcellular location">
    <subcellularLocation>
        <location evidence="1">Nucleus</location>
    </subcellularLocation>
</comment>
<reference evidence="6 7" key="1">
    <citation type="submission" date="2024-05" db="EMBL/GenBank/DDBJ databases">
        <title>Genetic variation in Jamaican populations of the coffee berry borer (Hypothenemus hampei).</title>
        <authorList>
            <person name="Errbii M."/>
            <person name="Myrie A."/>
        </authorList>
    </citation>
    <scope>NUCLEOTIDE SEQUENCE [LARGE SCALE GENOMIC DNA]</scope>
    <source>
        <strain evidence="6">JA-Hopewell-2020-01-JO</strain>
        <tissue evidence="6">Whole body</tissue>
    </source>
</reference>
<accession>A0ABD1E807</accession>
<keyword evidence="2" id="KW-0479">Metal-binding</keyword>
<evidence type="ECO:0000313" key="7">
    <source>
        <dbReference type="Proteomes" id="UP001566132"/>
    </source>
</evidence>
<evidence type="ECO:0000313" key="6">
    <source>
        <dbReference type="EMBL" id="KAL1489206.1"/>
    </source>
</evidence>
<keyword evidence="4" id="KW-0862">Zinc</keyword>
<evidence type="ECO:0000256" key="4">
    <source>
        <dbReference type="ARBA" id="ARBA00022833"/>
    </source>
</evidence>
<dbReference type="AlphaFoldDB" id="A0ABD1E807"/>
<dbReference type="InterPro" id="IPR012337">
    <property type="entry name" value="RNaseH-like_sf"/>
</dbReference>
<dbReference type="SUPFAM" id="SSF53098">
    <property type="entry name" value="Ribonuclease H-like"/>
    <property type="match status" value="1"/>
</dbReference>